<dbReference type="PANTHER" id="PTHR14218">
    <property type="entry name" value="PROTEASE S8 TRIPEPTIDYL PEPTIDASE I CLN2"/>
    <property type="match status" value="1"/>
</dbReference>
<proteinExistence type="predicted"/>
<reference evidence="2" key="1">
    <citation type="submission" date="2023-11" db="EMBL/GenBank/DDBJ databases">
        <authorList>
            <person name="De Vega J J."/>
            <person name="De Vega J J."/>
        </authorList>
    </citation>
    <scope>NUCLEOTIDE SEQUENCE</scope>
</reference>
<dbReference type="EMBL" id="CAVNYO010000434">
    <property type="protein sequence ID" value="CAK5279190.1"/>
    <property type="molecule type" value="Genomic_DNA"/>
</dbReference>
<dbReference type="GO" id="GO:0008240">
    <property type="term" value="F:tripeptidyl-peptidase activity"/>
    <property type="evidence" value="ECO:0007669"/>
    <property type="project" value="TreeGrafter"/>
</dbReference>
<dbReference type="PANTHER" id="PTHR14218:SF15">
    <property type="entry name" value="TRIPEPTIDYL-PEPTIDASE 1"/>
    <property type="match status" value="1"/>
</dbReference>
<dbReference type="CDD" id="cd11377">
    <property type="entry name" value="Pro-peptidase_S53"/>
    <property type="match status" value="1"/>
</dbReference>
<comment type="caution">
    <text evidence="2">The sequence shown here is derived from an EMBL/GenBank/DDBJ whole genome shotgun (WGS) entry which is preliminary data.</text>
</comment>
<gene>
    <name evidence="2" type="ORF">MYCIT1_LOCUS29037</name>
</gene>
<evidence type="ECO:0000313" key="3">
    <source>
        <dbReference type="Proteomes" id="UP001295794"/>
    </source>
</evidence>
<dbReference type="Proteomes" id="UP001295794">
    <property type="component" value="Unassembled WGS sequence"/>
</dbReference>
<dbReference type="InterPro" id="IPR015366">
    <property type="entry name" value="S53_propep"/>
</dbReference>
<dbReference type="GO" id="GO:0006508">
    <property type="term" value="P:proteolysis"/>
    <property type="evidence" value="ECO:0007669"/>
    <property type="project" value="InterPro"/>
</dbReference>
<name>A0AAD2K4T5_9AGAR</name>
<dbReference type="SMART" id="SM00944">
    <property type="entry name" value="Pro-kuma_activ"/>
    <property type="match status" value="1"/>
</dbReference>
<dbReference type="Gene3D" id="3.40.50.200">
    <property type="entry name" value="Peptidase S8/S53 domain"/>
    <property type="match status" value="1"/>
</dbReference>
<keyword evidence="3" id="KW-1185">Reference proteome</keyword>
<dbReference type="AlphaFoldDB" id="A0AAD2K4T5"/>
<evidence type="ECO:0000259" key="1">
    <source>
        <dbReference type="SMART" id="SM00944"/>
    </source>
</evidence>
<dbReference type="SUPFAM" id="SSF54897">
    <property type="entry name" value="Protease propeptides/inhibitors"/>
    <property type="match status" value="1"/>
</dbReference>
<dbReference type="InterPro" id="IPR050819">
    <property type="entry name" value="Tripeptidyl-peptidase_I"/>
</dbReference>
<protein>
    <recommendedName>
        <fullName evidence="1">Peptidase S53 activation domain-containing protein</fullName>
    </recommendedName>
</protein>
<dbReference type="InterPro" id="IPR036852">
    <property type="entry name" value="Peptidase_S8/S53_dom_sf"/>
</dbReference>
<organism evidence="2 3">
    <name type="scientific">Mycena citricolor</name>
    <dbReference type="NCBI Taxonomy" id="2018698"/>
    <lineage>
        <taxon>Eukaryota</taxon>
        <taxon>Fungi</taxon>
        <taxon>Dikarya</taxon>
        <taxon>Basidiomycota</taxon>
        <taxon>Agaricomycotina</taxon>
        <taxon>Agaricomycetes</taxon>
        <taxon>Agaricomycetidae</taxon>
        <taxon>Agaricales</taxon>
        <taxon>Marasmiineae</taxon>
        <taxon>Mycenaceae</taxon>
        <taxon>Mycena</taxon>
    </lineage>
</organism>
<dbReference type="GO" id="GO:0004252">
    <property type="term" value="F:serine-type endopeptidase activity"/>
    <property type="evidence" value="ECO:0007669"/>
    <property type="project" value="InterPro"/>
</dbReference>
<feature type="domain" description="Peptidase S53 activation" evidence="1">
    <location>
        <begin position="17"/>
        <end position="149"/>
    </location>
</feature>
<accession>A0AAD2K4T5</accession>
<sequence>MRSRGIPIRKDTALHRPAVSRLQPKAAGLAPNDPGGLAAKLTDIATLGSTRFCQWLSKEVRSRMAPSAATVSAFMVFASAHGLNTTHVSPNGHWVSATVSVAMANKLFNATFELFSHPSLSGKIARTMSVSLPSKMVDVVNVIHPTTAFALPQATSRSAQPLMIQMDLRKGKSHVAALCNTSNPSGVITPQCLLDIYGIPGIFLGGRGGLEAELDMQYGIGECLGGVANGVPTNFLSVGGYNFLGALLDTANSFDGASSPPTVLSTSYGVDELDTDHSMARFLNPSLYKNPAVFNDITVGHNSGFLCPEMSVAFEAVRGWGPLREWRTENVRACVLTRSQLDWAANRDTALAKSEGDLFGRIYPTMKLDPNFAYSLRPVIARERALETFIERLMAFEIYDQVKGCGKS</sequence>
<evidence type="ECO:0000313" key="2">
    <source>
        <dbReference type="EMBL" id="CAK5279190.1"/>
    </source>
</evidence>
<dbReference type="Pfam" id="PF09286">
    <property type="entry name" value="Pro-kuma_activ"/>
    <property type="match status" value="1"/>
</dbReference>